<accession>A0A2R6W1F0</accession>
<dbReference type="Proteomes" id="UP000244005">
    <property type="component" value="Unassembled WGS sequence"/>
</dbReference>
<dbReference type="Gramene" id="Mp4g08950.1">
    <property type="protein sequence ID" value="Mp4g08950.1.cds1"/>
    <property type="gene ID" value="Mp4g08950"/>
</dbReference>
<keyword evidence="2" id="KW-1185">Reference proteome</keyword>
<name>A0A2R6W1F0_MARPO</name>
<dbReference type="EMBL" id="KZ772856">
    <property type="protein sequence ID" value="PTQ27671.1"/>
    <property type="molecule type" value="Genomic_DNA"/>
</dbReference>
<sequence>MFVPTNVKVEYWCKRSTLVQRVKCESFYSRGTGIETLRRSTPSQDRFMSVEFVSKKSVATLSRLVVQFG</sequence>
<evidence type="ECO:0000313" key="1">
    <source>
        <dbReference type="EMBL" id="PTQ27671.1"/>
    </source>
</evidence>
<evidence type="ECO:0000313" key="2">
    <source>
        <dbReference type="Proteomes" id="UP000244005"/>
    </source>
</evidence>
<proteinExistence type="predicted"/>
<gene>
    <name evidence="1" type="ORF">MARPO_0188s0016</name>
</gene>
<organism evidence="1 2">
    <name type="scientific">Marchantia polymorpha</name>
    <name type="common">Common liverwort</name>
    <name type="synonym">Marchantia aquatica</name>
    <dbReference type="NCBI Taxonomy" id="3197"/>
    <lineage>
        <taxon>Eukaryota</taxon>
        <taxon>Viridiplantae</taxon>
        <taxon>Streptophyta</taxon>
        <taxon>Embryophyta</taxon>
        <taxon>Marchantiophyta</taxon>
        <taxon>Marchantiopsida</taxon>
        <taxon>Marchantiidae</taxon>
        <taxon>Marchantiales</taxon>
        <taxon>Marchantiaceae</taxon>
        <taxon>Marchantia</taxon>
    </lineage>
</organism>
<reference evidence="2" key="1">
    <citation type="journal article" date="2017" name="Cell">
        <title>Insights into land plant evolution garnered from the Marchantia polymorpha genome.</title>
        <authorList>
            <person name="Bowman J.L."/>
            <person name="Kohchi T."/>
            <person name="Yamato K.T."/>
            <person name="Jenkins J."/>
            <person name="Shu S."/>
            <person name="Ishizaki K."/>
            <person name="Yamaoka S."/>
            <person name="Nishihama R."/>
            <person name="Nakamura Y."/>
            <person name="Berger F."/>
            <person name="Adam C."/>
            <person name="Aki S.S."/>
            <person name="Althoff F."/>
            <person name="Araki T."/>
            <person name="Arteaga-Vazquez M.A."/>
            <person name="Balasubrmanian S."/>
            <person name="Barry K."/>
            <person name="Bauer D."/>
            <person name="Boehm C.R."/>
            <person name="Briginshaw L."/>
            <person name="Caballero-Perez J."/>
            <person name="Catarino B."/>
            <person name="Chen F."/>
            <person name="Chiyoda S."/>
            <person name="Chovatia M."/>
            <person name="Davies K.M."/>
            <person name="Delmans M."/>
            <person name="Demura T."/>
            <person name="Dierschke T."/>
            <person name="Dolan L."/>
            <person name="Dorantes-Acosta A.E."/>
            <person name="Eklund D.M."/>
            <person name="Florent S.N."/>
            <person name="Flores-Sandoval E."/>
            <person name="Fujiyama A."/>
            <person name="Fukuzawa H."/>
            <person name="Galik B."/>
            <person name="Grimanelli D."/>
            <person name="Grimwood J."/>
            <person name="Grossniklaus U."/>
            <person name="Hamada T."/>
            <person name="Haseloff J."/>
            <person name="Hetherington A.J."/>
            <person name="Higo A."/>
            <person name="Hirakawa Y."/>
            <person name="Hundley H.N."/>
            <person name="Ikeda Y."/>
            <person name="Inoue K."/>
            <person name="Inoue S.I."/>
            <person name="Ishida S."/>
            <person name="Jia Q."/>
            <person name="Kakita M."/>
            <person name="Kanazawa T."/>
            <person name="Kawai Y."/>
            <person name="Kawashima T."/>
            <person name="Kennedy M."/>
            <person name="Kinose K."/>
            <person name="Kinoshita T."/>
            <person name="Kohara Y."/>
            <person name="Koide E."/>
            <person name="Komatsu K."/>
            <person name="Kopischke S."/>
            <person name="Kubo M."/>
            <person name="Kyozuka J."/>
            <person name="Lagercrantz U."/>
            <person name="Lin S.S."/>
            <person name="Lindquist E."/>
            <person name="Lipzen A.M."/>
            <person name="Lu C.W."/>
            <person name="De Luna E."/>
            <person name="Martienssen R.A."/>
            <person name="Minamino N."/>
            <person name="Mizutani M."/>
            <person name="Mizutani M."/>
            <person name="Mochizuki N."/>
            <person name="Monte I."/>
            <person name="Mosher R."/>
            <person name="Nagasaki H."/>
            <person name="Nakagami H."/>
            <person name="Naramoto S."/>
            <person name="Nishitani K."/>
            <person name="Ohtani M."/>
            <person name="Okamoto T."/>
            <person name="Okumura M."/>
            <person name="Phillips J."/>
            <person name="Pollak B."/>
            <person name="Reinders A."/>
            <person name="Rovekamp M."/>
            <person name="Sano R."/>
            <person name="Sawa S."/>
            <person name="Schmid M.W."/>
            <person name="Shirakawa M."/>
            <person name="Solano R."/>
            <person name="Spunde A."/>
            <person name="Suetsugu N."/>
            <person name="Sugano S."/>
            <person name="Sugiyama A."/>
            <person name="Sun R."/>
            <person name="Suzuki Y."/>
            <person name="Takenaka M."/>
            <person name="Takezawa D."/>
            <person name="Tomogane H."/>
            <person name="Tsuzuki M."/>
            <person name="Ueda T."/>
            <person name="Umeda M."/>
            <person name="Ward J.M."/>
            <person name="Watanabe Y."/>
            <person name="Yazaki K."/>
            <person name="Yokoyama R."/>
            <person name="Yoshitake Y."/>
            <person name="Yotsui I."/>
            <person name="Zachgo S."/>
            <person name="Schmutz J."/>
        </authorList>
    </citation>
    <scope>NUCLEOTIDE SEQUENCE [LARGE SCALE GENOMIC DNA]</scope>
    <source>
        <strain evidence="2">Tak-1</strain>
    </source>
</reference>
<dbReference type="AlphaFoldDB" id="A0A2R6W1F0"/>
<protein>
    <submittedName>
        <fullName evidence="1">Uncharacterized protein</fullName>
    </submittedName>
</protein>